<evidence type="ECO:0000313" key="1">
    <source>
        <dbReference type="EMBL" id="WQH11837.1"/>
    </source>
</evidence>
<dbReference type="RefSeq" id="WP_223288933.1">
    <property type="nucleotide sequence ID" value="NZ_CP140255.1"/>
</dbReference>
<sequence length="128" mass="13988">MNVTPIKAAKAPFDLATEILWQNRWDSRVEALRITIGTLVNDYGISENTAEVAAIQAFADLDSVNLSARIDVDATTSHAVIFRDASGKPVMLTARDLDRMIQQARDAGLAQVVDADTRRPVVLQTADH</sequence>
<dbReference type="EMBL" id="CP140255">
    <property type="protein sequence ID" value="WQH11837.1"/>
    <property type="molecule type" value="Genomic_DNA"/>
</dbReference>
<gene>
    <name evidence="1" type="ORF">SR894_16995</name>
</gene>
<protein>
    <submittedName>
        <fullName evidence="1">Uncharacterized protein</fullName>
    </submittedName>
</protein>
<name>A0ABZ0YKG0_9GAMM</name>
<evidence type="ECO:0000313" key="2">
    <source>
        <dbReference type="Proteomes" id="UP001324794"/>
    </source>
</evidence>
<reference evidence="1 2" key="1">
    <citation type="submission" date="2023-11" db="EMBL/GenBank/DDBJ databases">
        <title>MicrobeMod: A computational toolkit for identifying prokaryotic methylation and restriction-modification with nanopore sequencing.</title>
        <authorList>
            <person name="Crits-Christoph A."/>
            <person name="Kang S.C."/>
            <person name="Lee H."/>
            <person name="Ostrov N."/>
        </authorList>
    </citation>
    <scope>NUCLEOTIDE SEQUENCE [LARGE SCALE GENOMIC DNA]</scope>
    <source>
        <strain evidence="1 2">ATCC BAA-805</strain>
    </source>
</reference>
<proteinExistence type="predicted"/>
<organism evidence="1 2">
    <name type="scientific">Vreelandella neptunia</name>
    <dbReference type="NCBI Taxonomy" id="115551"/>
    <lineage>
        <taxon>Bacteria</taxon>
        <taxon>Pseudomonadati</taxon>
        <taxon>Pseudomonadota</taxon>
        <taxon>Gammaproteobacteria</taxon>
        <taxon>Oceanospirillales</taxon>
        <taxon>Halomonadaceae</taxon>
        <taxon>Vreelandella</taxon>
    </lineage>
</organism>
<keyword evidence="2" id="KW-1185">Reference proteome</keyword>
<accession>A0ABZ0YKG0</accession>
<dbReference type="Proteomes" id="UP001324794">
    <property type="component" value="Chromosome"/>
</dbReference>